<keyword evidence="3" id="KW-1185">Reference proteome</keyword>
<dbReference type="Proteomes" id="UP001151760">
    <property type="component" value="Unassembled WGS sequence"/>
</dbReference>
<protein>
    <submittedName>
        <fullName evidence="2">Uncharacterized protein</fullName>
    </submittedName>
</protein>
<reference evidence="2" key="2">
    <citation type="submission" date="2022-01" db="EMBL/GenBank/DDBJ databases">
        <authorList>
            <person name="Yamashiro T."/>
            <person name="Shiraishi A."/>
            <person name="Satake H."/>
            <person name="Nakayama K."/>
        </authorList>
    </citation>
    <scope>NUCLEOTIDE SEQUENCE</scope>
</reference>
<keyword evidence="1" id="KW-0812">Transmembrane</keyword>
<keyword evidence="1" id="KW-1133">Transmembrane helix</keyword>
<reference evidence="2" key="1">
    <citation type="journal article" date="2022" name="Int. J. Mol. Sci.">
        <title>Draft Genome of Tanacetum Coccineum: Genomic Comparison of Closely Related Tanacetum-Family Plants.</title>
        <authorList>
            <person name="Yamashiro T."/>
            <person name="Shiraishi A."/>
            <person name="Nakayama K."/>
            <person name="Satake H."/>
        </authorList>
    </citation>
    <scope>NUCLEOTIDE SEQUENCE</scope>
</reference>
<keyword evidence="1" id="KW-0472">Membrane</keyword>
<accession>A0ABQ5IMA4</accession>
<evidence type="ECO:0000256" key="1">
    <source>
        <dbReference type="SAM" id="Phobius"/>
    </source>
</evidence>
<proteinExistence type="predicted"/>
<organism evidence="2 3">
    <name type="scientific">Tanacetum coccineum</name>
    <dbReference type="NCBI Taxonomy" id="301880"/>
    <lineage>
        <taxon>Eukaryota</taxon>
        <taxon>Viridiplantae</taxon>
        <taxon>Streptophyta</taxon>
        <taxon>Embryophyta</taxon>
        <taxon>Tracheophyta</taxon>
        <taxon>Spermatophyta</taxon>
        <taxon>Magnoliopsida</taxon>
        <taxon>eudicotyledons</taxon>
        <taxon>Gunneridae</taxon>
        <taxon>Pentapetalae</taxon>
        <taxon>asterids</taxon>
        <taxon>campanulids</taxon>
        <taxon>Asterales</taxon>
        <taxon>Asteraceae</taxon>
        <taxon>Asteroideae</taxon>
        <taxon>Anthemideae</taxon>
        <taxon>Anthemidinae</taxon>
        <taxon>Tanacetum</taxon>
    </lineage>
</organism>
<evidence type="ECO:0000313" key="3">
    <source>
        <dbReference type="Proteomes" id="UP001151760"/>
    </source>
</evidence>
<dbReference type="EMBL" id="BQNB010020864">
    <property type="protein sequence ID" value="GJU00434.1"/>
    <property type="molecule type" value="Genomic_DNA"/>
</dbReference>
<feature type="transmembrane region" description="Helical" evidence="1">
    <location>
        <begin position="87"/>
        <end position="104"/>
    </location>
</feature>
<evidence type="ECO:0000313" key="2">
    <source>
        <dbReference type="EMBL" id="GJU00434.1"/>
    </source>
</evidence>
<gene>
    <name evidence="2" type="ORF">Tco_1110772</name>
</gene>
<name>A0ABQ5IMA4_9ASTR</name>
<comment type="caution">
    <text evidence="2">The sequence shown here is derived from an EMBL/GenBank/DDBJ whole genome shotgun (WGS) entry which is preliminary data.</text>
</comment>
<sequence>MVALTITNKRLPTLINLNIREGLTSTLLDVESVTTIMRQKIAYFSVLSDKVRRKEKLDMKFIYDDCSEKLALEEASAKLFRRFDHRFLISLIRCFVVVFKYALWRVVIRQSLHDLGPRYNLLDVELTMMIIGCEICLGKLLKNAGKCLGMEP</sequence>